<evidence type="ECO:0000313" key="2">
    <source>
        <dbReference type="EMBL" id="CEM48424.1"/>
    </source>
</evidence>
<dbReference type="EMBL" id="CDMZ01004029">
    <property type="protein sequence ID" value="CEM48424.1"/>
    <property type="molecule type" value="Genomic_DNA"/>
</dbReference>
<proteinExistence type="predicted"/>
<protein>
    <submittedName>
        <fullName evidence="2">Uncharacterized protein</fullName>
    </submittedName>
</protein>
<organism evidence="2">
    <name type="scientific">Chromera velia CCMP2878</name>
    <dbReference type="NCBI Taxonomy" id="1169474"/>
    <lineage>
        <taxon>Eukaryota</taxon>
        <taxon>Sar</taxon>
        <taxon>Alveolata</taxon>
        <taxon>Colpodellida</taxon>
        <taxon>Chromeraceae</taxon>
        <taxon>Chromera</taxon>
    </lineage>
</organism>
<gene>
    <name evidence="2" type="ORF">Cvel_32217</name>
</gene>
<evidence type="ECO:0000256" key="1">
    <source>
        <dbReference type="SAM" id="MobiDB-lite"/>
    </source>
</evidence>
<dbReference type="AlphaFoldDB" id="A0A0G4HVI2"/>
<name>A0A0G4HVI2_9ALVE</name>
<reference evidence="2" key="1">
    <citation type="submission" date="2014-11" db="EMBL/GenBank/DDBJ databases">
        <authorList>
            <person name="Otto D Thomas"/>
            <person name="Naeem Raeece"/>
        </authorList>
    </citation>
    <scope>NUCLEOTIDE SEQUENCE</scope>
</reference>
<dbReference type="PhylomeDB" id="A0A0G4HVI2"/>
<accession>A0A0G4HVI2</accession>
<feature type="compositionally biased region" description="Basic and acidic residues" evidence="1">
    <location>
        <begin position="1"/>
        <end position="26"/>
    </location>
</feature>
<feature type="region of interest" description="Disordered" evidence="1">
    <location>
        <begin position="1"/>
        <end position="50"/>
    </location>
</feature>
<dbReference type="VEuPathDB" id="CryptoDB:Cvel_32217"/>
<sequence>MDTGAETRESSTKRDRVRSASSEEHNGGANSGFATPRSREEEAGCKTPKRAVPLFRPASARRGRKVLSAHRIHPPSVPMDGGRINYADLVDLPVYRQPRNGGLGGQRWQYSMDETRTIEAIMRQETTPREAREEVLSFLRDCSVEGDLDSLGLTELIYAMVVARQRLHGLFAERREGQGEGERYG</sequence>